<evidence type="ECO:0000313" key="3">
    <source>
        <dbReference type="Proteomes" id="UP001497444"/>
    </source>
</evidence>
<dbReference type="Pfam" id="PF16029">
    <property type="entry name" value="DUF4787"/>
    <property type="match status" value="1"/>
</dbReference>
<evidence type="ECO:0000313" key="2">
    <source>
        <dbReference type="EMBL" id="CAK9266415.1"/>
    </source>
</evidence>
<reference evidence="2" key="1">
    <citation type="submission" date="2024-02" db="EMBL/GenBank/DDBJ databases">
        <authorList>
            <consortium name="ELIXIR-Norway"/>
            <consortium name="Elixir Norway"/>
        </authorList>
    </citation>
    <scope>NUCLEOTIDE SEQUENCE</scope>
</reference>
<protein>
    <submittedName>
        <fullName evidence="2">Uncharacterized protein</fullName>
    </submittedName>
</protein>
<name>A0ABP0WLL3_9BRYO</name>
<organism evidence="2 3">
    <name type="scientific">Sphagnum jensenii</name>
    <dbReference type="NCBI Taxonomy" id="128206"/>
    <lineage>
        <taxon>Eukaryota</taxon>
        <taxon>Viridiplantae</taxon>
        <taxon>Streptophyta</taxon>
        <taxon>Embryophyta</taxon>
        <taxon>Bryophyta</taxon>
        <taxon>Sphagnophytina</taxon>
        <taxon>Sphagnopsida</taxon>
        <taxon>Sphagnales</taxon>
        <taxon>Sphagnaceae</taxon>
        <taxon>Sphagnum</taxon>
    </lineage>
</organism>
<dbReference type="PANTHER" id="PTHR35455">
    <property type="entry name" value="UNNAMED PRODUCT"/>
    <property type="match status" value="1"/>
</dbReference>
<keyword evidence="1" id="KW-0732">Signal</keyword>
<feature type="chain" id="PRO_5045234363" evidence="1">
    <location>
        <begin position="29"/>
        <end position="123"/>
    </location>
</feature>
<dbReference type="Proteomes" id="UP001497444">
    <property type="component" value="Chromosome 18"/>
</dbReference>
<dbReference type="InterPro" id="IPR031985">
    <property type="entry name" value="DUF4787"/>
</dbReference>
<gene>
    <name evidence="2" type="ORF">CSSPJE1EN1_LOCUS11893</name>
</gene>
<dbReference type="PANTHER" id="PTHR35455:SF1">
    <property type="entry name" value="AGAP005842-PA"/>
    <property type="match status" value="1"/>
</dbReference>
<proteinExistence type="predicted"/>
<feature type="signal peptide" evidence="1">
    <location>
        <begin position="1"/>
        <end position="28"/>
    </location>
</feature>
<keyword evidence="3" id="KW-1185">Reference proteome</keyword>
<sequence>MMATRTASFLAFLALFFSLLFCCAPTTASTNTLGVSDRDLAKRKISCYQDIDNGLWGSHCRSSAINKENCALRCVSHSCYDSVYGNDHLEEGEVDMRRGRQFKVCIRGEWKAKRIAKARGYDQ</sequence>
<evidence type="ECO:0000256" key="1">
    <source>
        <dbReference type="SAM" id="SignalP"/>
    </source>
</evidence>
<accession>A0ABP0WLL3</accession>
<dbReference type="EMBL" id="OZ020113">
    <property type="protein sequence ID" value="CAK9266415.1"/>
    <property type="molecule type" value="Genomic_DNA"/>
</dbReference>